<accession>A0A251PPL5</accession>
<organism evidence="2 3">
    <name type="scientific">Prunus persica</name>
    <name type="common">Peach</name>
    <name type="synonym">Amygdalus persica</name>
    <dbReference type="NCBI Taxonomy" id="3760"/>
    <lineage>
        <taxon>Eukaryota</taxon>
        <taxon>Viridiplantae</taxon>
        <taxon>Streptophyta</taxon>
        <taxon>Embryophyta</taxon>
        <taxon>Tracheophyta</taxon>
        <taxon>Spermatophyta</taxon>
        <taxon>Magnoliopsida</taxon>
        <taxon>eudicotyledons</taxon>
        <taxon>Gunneridae</taxon>
        <taxon>Pentapetalae</taxon>
        <taxon>rosids</taxon>
        <taxon>fabids</taxon>
        <taxon>Rosales</taxon>
        <taxon>Rosaceae</taxon>
        <taxon>Amygdaloideae</taxon>
        <taxon>Amygdaleae</taxon>
        <taxon>Prunus</taxon>
    </lineage>
</organism>
<gene>
    <name evidence="2" type="ORF">PRUPE_4G226600</name>
</gene>
<evidence type="ECO:0000313" key="3">
    <source>
        <dbReference type="Proteomes" id="UP000006882"/>
    </source>
</evidence>
<dbReference type="EMBL" id="CM007654">
    <property type="protein sequence ID" value="ONI13503.1"/>
    <property type="molecule type" value="Genomic_DNA"/>
</dbReference>
<dbReference type="Proteomes" id="UP000006882">
    <property type="component" value="Chromosome G4"/>
</dbReference>
<evidence type="ECO:0000313" key="2">
    <source>
        <dbReference type="EMBL" id="ONI13503.1"/>
    </source>
</evidence>
<proteinExistence type="predicted"/>
<evidence type="ECO:0000256" key="1">
    <source>
        <dbReference type="SAM" id="SignalP"/>
    </source>
</evidence>
<keyword evidence="1" id="KW-0732">Signal</keyword>
<dbReference type="Gramene" id="ONI13503">
    <property type="protein sequence ID" value="ONI13503"/>
    <property type="gene ID" value="PRUPE_4G226600"/>
</dbReference>
<feature type="chain" id="PRO_5013010184" evidence="1">
    <location>
        <begin position="25"/>
        <end position="111"/>
    </location>
</feature>
<reference evidence="2 3" key="1">
    <citation type="journal article" date="2013" name="Nat. Genet.">
        <title>The high-quality draft genome of peach (Prunus persica) identifies unique patterns of genetic diversity, domestication and genome evolution.</title>
        <authorList>
            <consortium name="International Peach Genome Initiative"/>
            <person name="Verde I."/>
            <person name="Abbott A.G."/>
            <person name="Scalabrin S."/>
            <person name="Jung S."/>
            <person name="Shu S."/>
            <person name="Marroni F."/>
            <person name="Zhebentyayeva T."/>
            <person name="Dettori M.T."/>
            <person name="Grimwood J."/>
            <person name="Cattonaro F."/>
            <person name="Zuccolo A."/>
            <person name="Rossini L."/>
            <person name="Jenkins J."/>
            <person name="Vendramin E."/>
            <person name="Meisel L.A."/>
            <person name="Decroocq V."/>
            <person name="Sosinski B."/>
            <person name="Prochnik S."/>
            <person name="Mitros T."/>
            <person name="Policriti A."/>
            <person name="Cipriani G."/>
            <person name="Dondini L."/>
            <person name="Ficklin S."/>
            <person name="Goodstein D.M."/>
            <person name="Xuan P."/>
            <person name="Del Fabbro C."/>
            <person name="Aramini V."/>
            <person name="Copetti D."/>
            <person name="Gonzalez S."/>
            <person name="Horner D.S."/>
            <person name="Falchi R."/>
            <person name="Lucas S."/>
            <person name="Mica E."/>
            <person name="Maldonado J."/>
            <person name="Lazzari B."/>
            <person name="Bielenberg D."/>
            <person name="Pirona R."/>
            <person name="Miculan M."/>
            <person name="Barakat A."/>
            <person name="Testolin R."/>
            <person name="Stella A."/>
            <person name="Tartarini S."/>
            <person name="Tonutti P."/>
            <person name="Arus P."/>
            <person name="Orellana A."/>
            <person name="Wells C."/>
            <person name="Main D."/>
            <person name="Vizzotto G."/>
            <person name="Silva H."/>
            <person name="Salamini F."/>
            <person name="Schmutz J."/>
            <person name="Morgante M."/>
            <person name="Rokhsar D.S."/>
        </authorList>
    </citation>
    <scope>NUCLEOTIDE SEQUENCE [LARGE SCALE GENOMIC DNA]</scope>
    <source>
        <strain evidence="3">cv. Nemared</strain>
    </source>
</reference>
<keyword evidence="3" id="KW-1185">Reference proteome</keyword>
<feature type="signal peptide" evidence="1">
    <location>
        <begin position="1"/>
        <end position="24"/>
    </location>
</feature>
<sequence>MISLSHSHLALCGWLSLNLSVAECEGWKLESCSFLIMIWDFKLMALRLHIVQTKSTGFLKEDARRCLVLKMTSQPTEHETSLQSMVFQLAAHPPFPASDKGWGKELGQVQD</sequence>
<name>A0A251PPL5_PRUPE</name>
<dbReference type="AlphaFoldDB" id="A0A251PPL5"/>
<protein>
    <submittedName>
        <fullName evidence="2">Uncharacterized protein</fullName>
    </submittedName>
</protein>